<reference evidence="2 3" key="1">
    <citation type="journal article" date="2018" name="PLoS Genet.">
        <title>Population sequencing reveals clonal diversity and ancestral inbreeding in the grapevine cultivar Chardonnay.</title>
        <authorList>
            <person name="Roach M.J."/>
            <person name="Johnson D.L."/>
            <person name="Bohlmann J."/>
            <person name="van Vuuren H.J."/>
            <person name="Jones S.J."/>
            <person name="Pretorius I.S."/>
            <person name="Schmidt S.A."/>
            <person name="Borneman A.R."/>
        </authorList>
    </citation>
    <scope>NUCLEOTIDE SEQUENCE [LARGE SCALE GENOMIC DNA]</scope>
    <source>
        <strain evidence="3">cv. Chardonnay</strain>
        <tissue evidence="2">Leaf</tissue>
    </source>
</reference>
<dbReference type="InterPro" id="IPR013103">
    <property type="entry name" value="RVT_2"/>
</dbReference>
<dbReference type="AlphaFoldDB" id="A0A438BPC2"/>
<organism evidence="2 3">
    <name type="scientific">Vitis vinifera</name>
    <name type="common">Grape</name>
    <dbReference type="NCBI Taxonomy" id="29760"/>
    <lineage>
        <taxon>Eukaryota</taxon>
        <taxon>Viridiplantae</taxon>
        <taxon>Streptophyta</taxon>
        <taxon>Embryophyta</taxon>
        <taxon>Tracheophyta</taxon>
        <taxon>Spermatophyta</taxon>
        <taxon>Magnoliopsida</taxon>
        <taxon>eudicotyledons</taxon>
        <taxon>Gunneridae</taxon>
        <taxon>Pentapetalae</taxon>
        <taxon>rosids</taxon>
        <taxon>Vitales</taxon>
        <taxon>Vitaceae</taxon>
        <taxon>Viteae</taxon>
        <taxon>Vitis</taxon>
    </lineage>
</organism>
<gene>
    <name evidence="2" type="primary">POLX_1627</name>
    <name evidence="2" type="ORF">CK203_113434</name>
</gene>
<accession>A0A438BPC2</accession>
<feature type="domain" description="Reverse transcriptase Ty1/copia-type" evidence="1">
    <location>
        <begin position="11"/>
        <end position="90"/>
    </location>
</feature>
<sequence>MSEEMIAFKKNQTWEIVEYSKGRKPVGCQWVFGVKYRADETLERYKVRLVIKGYAQTYEVDYQETFALVVKMNSFKVLSSLATNLSWFTKAMVEMKFQQIQGDHFLFIKRANNGKVTALMVIVDDIIYRSDIAYVMNQPREVHLEIVYRILRNLESTPGKRDSL</sequence>
<dbReference type="EMBL" id="QGNW01002678">
    <property type="protein sequence ID" value="RVW12825.1"/>
    <property type="molecule type" value="Genomic_DNA"/>
</dbReference>
<proteinExistence type="predicted"/>
<dbReference type="Proteomes" id="UP000288805">
    <property type="component" value="Unassembled WGS sequence"/>
</dbReference>
<protein>
    <submittedName>
        <fullName evidence="2">Retrovirus-related Pol polyprotein from transposon TNT 1-94</fullName>
    </submittedName>
</protein>
<evidence type="ECO:0000259" key="1">
    <source>
        <dbReference type="Pfam" id="PF07727"/>
    </source>
</evidence>
<evidence type="ECO:0000313" key="3">
    <source>
        <dbReference type="Proteomes" id="UP000288805"/>
    </source>
</evidence>
<evidence type="ECO:0000313" key="2">
    <source>
        <dbReference type="EMBL" id="RVW12825.1"/>
    </source>
</evidence>
<name>A0A438BPC2_VITVI</name>
<dbReference type="Pfam" id="PF07727">
    <property type="entry name" value="RVT_2"/>
    <property type="match status" value="1"/>
</dbReference>
<comment type="caution">
    <text evidence="2">The sequence shown here is derived from an EMBL/GenBank/DDBJ whole genome shotgun (WGS) entry which is preliminary data.</text>
</comment>